<feature type="transmembrane region" description="Helical" evidence="7">
    <location>
        <begin position="58"/>
        <end position="79"/>
    </location>
</feature>
<evidence type="ECO:0000313" key="8">
    <source>
        <dbReference type="EMBL" id="AVB75437.1"/>
    </source>
</evidence>
<dbReference type="PANTHER" id="PTHR34184:SF4">
    <property type="entry name" value="UPF0718 PROTEIN YCGR"/>
    <property type="match status" value="1"/>
</dbReference>
<dbReference type="PANTHER" id="PTHR34184">
    <property type="entry name" value="UPF0718 PROTEIN YCGR"/>
    <property type="match status" value="1"/>
</dbReference>
<reference evidence="11" key="1">
    <citation type="journal article" date="2018" name="Genome Announc.">
        <title>Complete Genome Sequence of the Methanococcus maripaludis Type Strain JJ (DSM 2067), a Model for Selenoprotein Synthesis in Archaea.</title>
        <authorList>
            <person name="Poehlein A."/>
            <person name="Heym D."/>
            <person name="Quitzke V."/>
            <person name="Fersch J."/>
            <person name="Daniel R."/>
            <person name="Rother M."/>
        </authorList>
    </citation>
    <scope>NUCLEOTIDE SEQUENCE [LARGE SCALE GENOMIC DNA]</scope>
    <source>
        <strain evidence="11">DSM 2067</strain>
    </source>
</reference>
<evidence type="ECO:0000256" key="6">
    <source>
        <dbReference type="ARBA" id="ARBA00023136"/>
    </source>
</evidence>
<name>A0A2L1C7X7_METMI</name>
<gene>
    <name evidence="9" type="ORF">HNP94_000762</name>
    <name evidence="10" type="ORF">HNP96_000253</name>
    <name evidence="8" type="ORF">MMJJ_00180</name>
</gene>
<feature type="transmembrane region" description="Helical" evidence="7">
    <location>
        <begin position="199"/>
        <end position="223"/>
    </location>
</feature>
<dbReference type="KEGG" id="mmad:MMJJ_00180"/>
<evidence type="ECO:0000256" key="2">
    <source>
        <dbReference type="ARBA" id="ARBA00006386"/>
    </source>
</evidence>
<keyword evidence="4 7" id="KW-0812">Transmembrane</keyword>
<reference evidence="9 12" key="3">
    <citation type="submission" date="2020-07" db="EMBL/GenBank/DDBJ databases">
        <title>Genomic Encyclopedia of Type Strains, Phase IV (KMG-V): Genome sequencing to study the core and pangenomes of soil and plant-associated prokaryotes.</title>
        <authorList>
            <person name="Whitman W."/>
        </authorList>
    </citation>
    <scope>NUCLEOTIDE SEQUENCE [LARGE SCALE GENOMIC DNA]</scope>
    <source>
        <strain evidence="9 12">C13</strain>
        <strain evidence="10 13">D1</strain>
    </source>
</reference>
<dbReference type="RefSeq" id="WP_104837127.1">
    <property type="nucleotide sequence ID" value="NZ_CP026606.1"/>
</dbReference>
<evidence type="ECO:0000256" key="4">
    <source>
        <dbReference type="ARBA" id="ARBA00022692"/>
    </source>
</evidence>
<reference evidence="8" key="2">
    <citation type="submission" date="2018-02" db="EMBL/GenBank/DDBJ databases">
        <title>Complete genome sequence of the Methanococcus maripaludis type strain JJ (DSM 2067), a model for selenoprotein synthesis in Archaea.</title>
        <authorList>
            <person name="Poehlein A."/>
            <person name="Heym D."/>
            <person name="Quitzke V."/>
            <person name="Fersch J."/>
            <person name="Daniel R."/>
            <person name="Rother M."/>
        </authorList>
    </citation>
    <scope>NUCLEOTIDE SEQUENCE [LARGE SCALE GENOMIC DNA]</scope>
    <source>
        <strain evidence="8">DSM 2067</strain>
    </source>
</reference>
<protein>
    <submittedName>
        <fullName evidence="8">Putative permease</fullName>
    </submittedName>
</protein>
<dbReference type="EMBL" id="JACDUO010000001">
    <property type="protein sequence ID" value="MBA2863762.1"/>
    <property type="molecule type" value="Genomic_DNA"/>
</dbReference>
<keyword evidence="3" id="KW-1003">Cell membrane</keyword>
<comment type="subcellular location">
    <subcellularLocation>
        <location evidence="1">Cell membrane</location>
        <topology evidence="1">Multi-pass membrane protein</topology>
    </subcellularLocation>
</comment>
<evidence type="ECO:0000256" key="3">
    <source>
        <dbReference type="ARBA" id="ARBA00022475"/>
    </source>
</evidence>
<dbReference type="InterPro" id="IPR052923">
    <property type="entry name" value="UPF0718"/>
</dbReference>
<dbReference type="GO" id="GO:0005886">
    <property type="term" value="C:plasma membrane"/>
    <property type="evidence" value="ECO:0007669"/>
    <property type="project" value="UniProtKB-SubCell"/>
</dbReference>
<dbReference type="Proteomes" id="UP000590564">
    <property type="component" value="Unassembled WGS sequence"/>
</dbReference>
<comment type="similarity">
    <text evidence="2">Belongs to the UPF0718 family.</text>
</comment>
<organism evidence="8 11">
    <name type="scientific">Methanococcus maripaludis</name>
    <name type="common">Methanococcus deltae</name>
    <dbReference type="NCBI Taxonomy" id="39152"/>
    <lineage>
        <taxon>Archaea</taxon>
        <taxon>Methanobacteriati</taxon>
        <taxon>Methanobacteriota</taxon>
        <taxon>Methanomada group</taxon>
        <taxon>Methanococci</taxon>
        <taxon>Methanococcales</taxon>
        <taxon>Methanococcaceae</taxon>
        <taxon>Methanococcus</taxon>
    </lineage>
</organism>
<evidence type="ECO:0000256" key="5">
    <source>
        <dbReference type="ARBA" id="ARBA00022989"/>
    </source>
</evidence>
<feature type="transmembrane region" description="Helical" evidence="7">
    <location>
        <begin position="168"/>
        <end position="187"/>
    </location>
</feature>
<dbReference type="Proteomes" id="UP000567099">
    <property type="component" value="Unassembled WGS sequence"/>
</dbReference>
<feature type="transmembrane region" description="Helical" evidence="7">
    <location>
        <begin position="262"/>
        <end position="284"/>
    </location>
</feature>
<feature type="transmembrane region" description="Helical" evidence="7">
    <location>
        <begin position="235"/>
        <end position="255"/>
    </location>
</feature>
<evidence type="ECO:0000313" key="10">
    <source>
        <dbReference type="EMBL" id="MBB6496232.1"/>
    </source>
</evidence>
<evidence type="ECO:0000313" key="9">
    <source>
        <dbReference type="EMBL" id="MBA2863762.1"/>
    </source>
</evidence>
<evidence type="ECO:0000256" key="7">
    <source>
        <dbReference type="SAM" id="Phobius"/>
    </source>
</evidence>
<proteinExistence type="inferred from homology"/>
<dbReference type="Proteomes" id="UP000239462">
    <property type="component" value="Chromosome"/>
</dbReference>
<sequence>MIQTDAIFISLEHSLNFFSEAFVYILFGFLMSAYIKVKLKGKLRQKFVHILDNSKKSIIIASLIGAVLPLCSASGVPVANVMNSKGTNLGITMSFIVSASSITPLGVMLTYSLLGYEIAVMQICASLVLACSLGIIFYNDKIPFYFEEYDVKAEETFLKVLFKQMKNLMPAIMIGFLISGFMMYFIPKDIILYALSNNVMMYFYASVARIFIFLCPNAMIPLISSVAINGVPKGLILSFLISAPSIGLPMISAMLKVYGKKIALKYVFGVIMLGGIIGILVDILL</sequence>
<evidence type="ECO:0000313" key="12">
    <source>
        <dbReference type="Proteomes" id="UP000567099"/>
    </source>
</evidence>
<feature type="transmembrane region" description="Helical" evidence="7">
    <location>
        <begin position="21"/>
        <end position="37"/>
    </location>
</feature>
<feature type="transmembrane region" description="Helical" evidence="7">
    <location>
        <begin position="91"/>
        <end position="111"/>
    </location>
</feature>
<evidence type="ECO:0000256" key="1">
    <source>
        <dbReference type="ARBA" id="ARBA00004651"/>
    </source>
</evidence>
<feature type="transmembrane region" description="Helical" evidence="7">
    <location>
        <begin position="118"/>
        <end position="138"/>
    </location>
</feature>
<keyword evidence="5 7" id="KW-1133">Transmembrane helix</keyword>
<dbReference type="Pfam" id="PF03773">
    <property type="entry name" value="ArsP_1"/>
    <property type="match status" value="1"/>
</dbReference>
<evidence type="ECO:0000313" key="11">
    <source>
        <dbReference type="Proteomes" id="UP000239462"/>
    </source>
</evidence>
<dbReference type="AlphaFoldDB" id="A0A2L1C7X7"/>
<dbReference type="InterPro" id="IPR005524">
    <property type="entry name" value="DUF318"/>
</dbReference>
<evidence type="ECO:0000313" key="13">
    <source>
        <dbReference type="Proteomes" id="UP000590564"/>
    </source>
</evidence>
<dbReference type="GeneID" id="36101114"/>
<dbReference type="EMBL" id="JACHED010000001">
    <property type="protein sequence ID" value="MBB6496232.1"/>
    <property type="molecule type" value="Genomic_DNA"/>
</dbReference>
<dbReference type="EMBL" id="CP026606">
    <property type="protein sequence ID" value="AVB75437.1"/>
    <property type="molecule type" value="Genomic_DNA"/>
</dbReference>
<accession>A0A2L1C7X7</accession>
<keyword evidence="6 7" id="KW-0472">Membrane</keyword>